<organism evidence="2 3">
    <name type="scientific">Pisolithus microcarpus 441</name>
    <dbReference type="NCBI Taxonomy" id="765257"/>
    <lineage>
        <taxon>Eukaryota</taxon>
        <taxon>Fungi</taxon>
        <taxon>Dikarya</taxon>
        <taxon>Basidiomycota</taxon>
        <taxon>Agaricomycotina</taxon>
        <taxon>Agaricomycetes</taxon>
        <taxon>Agaricomycetidae</taxon>
        <taxon>Boletales</taxon>
        <taxon>Sclerodermatineae</taxon>
        <taxon>Pisolithaceae</taxon>
        <taxon>Pisolithus</taxon>
    </lineage>
</organism>
<dbReference type="Proteomes" id="UP000054018">
    <property type="component" value="Unassembled WGS sequence"/>
</dbReference>
<name>A0A0C9YDL6_9AGAM</name>
<dbReference type="EMBL" id="KN833923">
    <property type="protein sequence ID" value="KIK14786.1"/>
    <property type="molecule type" value="Genomic_DNA"/>
</dbReference>
<evidence type="ECO:0000313" key="2">
    <source>
        <dbReference type="EMBL" id="KIK14786.1"/>
    </source>
</evidence>
<dbReference type="AlphaFoldDB" id="A0A0C9YDL6"/>
<feature type="region of interest" description="Disordered" evidence="1">
    <location>
        <begin position="43"/>
        <end position="63"/>
    </location>
</feature>
<accession>A0A0C9YDL6</accession>
<sequence>MEMGKEAEVGNVNQDPYQLEQHILYHLSVLLDHLREGMATWGWRRRVNEGNENQEGDGGDTRD</sequence>
<feature type="non-terminal residue" evidence="2">
    <location>
        <position position="63"/>
    </location>
</feature>
<gene>
    <name evidence="2" type="ORF">PISMIDRAFT_687701</name>
</gene>
<proteinExistence type="predicted"/>
<reference evidence="3" key="2">
    <citation type="submission" date="2015-01" db="EMBL/GenBank/DDBJ databases">
        <title>Evolutionary Origins and Diversification of the Mycorrhizal Mutualists.</title>
        <authorList>
            <consortium name="DOE Joint Genome Institute"/>
            <consortium name="Mycorrhizal Genomics Consortium"/>
            <person name="Kohler A."/>
            <person name="Kuo A."/>
            <person name="Nagy L.G."/>
            <person name="Floudas D."/>
            <person name="Copeland A."/>
            <person name="Barry K.W."/>
            <person name="Cichocki N."/>
            <person name="Veneault-Fourrey C."/>
            <person name="LaButti K."/>
            <person name="Lindquist E.A."/>
            <person name="Lipzen A."/>
            <person name="Lundell T."/>
            <person name="Morin E."/>
            <person name="Murat C."/>
            <person name="Riley R."/>
            <person name="Ohm R."/>
            <person name="Sun H."/>
            <person name="Tunlid A."/>
            <person name="Henrissat B."/>
            <person name="Grigoriev I.V."/>
            <person name="Hibbett D.S."/>
            <person name="Martin F."/>
        </authorList>
    </citation>
    <scope>NUCLEOTIDE SEQUENCE [LARGE SCALE GENOMIC DNA]</scope>
    <source>
        <strain evidence="3">441</strain>
    </source>
</reference>
<dbReference type="HOGENOM" id="CLU_2892147_0_0_1"/>
<protein>
    <submittedName>
        <fullName evidence="2">Uncharacterized protein</fullName>
    </submittedName>
</protein>
<reference evidence="2 3" key="1">
    <citation type="submission" date="2014-04" db="EMBL/GenBank/DDBJ databases">
        <authorList>
            <consortium name="DOE Joint Genome Institute"/>
            <person name="Kuo A."/>
            <person name="Kohler A."/>
            <person name="Costa M.D."/>
            <person name="Nagy L.G."/>
            <person name="Floudas D."/>
            <person name="Copeland A."/>
            <person name="Barry K.W."/>
            <person name="Cichocki N."/>
            <person name="Veneault-Fourrey C."/>
            <person name="LaButti K."/>
            <person name="Lindquist E.A."/>
            <person name="Lipzen A."/>
            <person name="Lundell T."/>
            <person name="Morin E."/>
            <person name="Murat C."/>
            <person name="Sun H."/>
            <person name="Tunlid A."/>
            <person name="Henrissat B."/>
            <person name="Grigoriev I.V."/>
            <person name="Hibbett D.S."/>
            <person name="Martin F."/>
            <person name="Nordberg H.P."/>
            <person name="Cantor M.N."/>
            <person name="Hua S.X."/>
        </authorList>
    </citation>
    <scope>NUCLEOTIDE SEQUENCE [LARGE SCALE GENOMIC DNA]</scope>
    <source>
        <strain evidence="2 3">441</strain>
    </source>
</reference>
<feature type="compositionally biased region" description="Acidic residues" evidence="1">
    <location>
        <begin position="52"/>
        <end position="63"/>
    </location>
</feature>
<evidence type="ECO:0000256" key="1">
    <source>
        <dbReference type="SAM" id="MobiDB-lite"/>
    </source>
</evidence>
<keyword evidence="3" id="KW-1185">Reference proteome</keyword>
<evidence type="ECO:0000313" key="3">
    <source>
        <dbReference type="Proteomes" id="UP000054018"/>
    </source>
</evidence>